<dbReference type="InterPro" id="IPR004447">
    <property type="entry name" value="Peptidase_S41A"/>
</dbReference>
<evidence type="ECO:0000313" key="10">
    <source>
        <dbReference type="Proteomes" id="UP000078534"/>
    </source>
</evidence>
<evidence type="ECO:0000256" key="3">
    <source>
        <dbReference type="ARBA" id="ARBA00022801"/>
    </source>
</evidence>
<dbReference type="SMART" id="SM00228">
    <property type="entry name" value="PDZ"/>
    <property type="match status" value="1"/>
</dbReference>
<reference evidence="10" key="1">
    <citation type="submission" date="2016-04" db="EMBL/GenBank/DDBJ databases">
        <authorList>
            <person name="Lyu Z."/>
            <person name="Lyu W."/>
        </authorList>
    </citation>
    <scope>NUCLEOTIDE SEQUENCE [LARGE SCALE GENOMIC DNA]</scope>
    <source>
        <strain evidence="10">C44</strain>
    </source>
</reference>
<dbReference type="InterPro" id="IPR055210">
    <property type="entry name" value="CtpA/B_N"/>
</dbReference>
<evidence type="ECO:0000256" key="2">
    <source>
        <dbReference type="ARBA" id="ARBA00022670"/>
    </source>
</evidence>
<keyword evidence="2 7" id="KW-0645">Protease</keyword>
<dbReference type="InterPro" id="IPR036366">
    <property type="entry name" value="PGBDSf"/>
</dbReference>
<dbReference type="Pfam" id="PF22694">
    <property type="entry name" value="CtpB_N-like"/>
    <property type="match status" value="1"/>
</dbReference>
<evidence type="ECO:0000256" key="1">
    <source>
        <dbReference type="ARBA" id="ARBA00009179"/>
    </source>
</evidence>
<dbReference type="InterPro" id="IPR036034">
    <property type="entry name" value="PDZ_sf"/>
</dbReference>
<dbReference type="SUPFAM" id="SSF50156">
    <property type="entry name" value="PDZ domain-like"/>
    <property type="match status" value="1"/>
</dbReference>
<dbReference type="EMBL" id="LWSG01000018">
    <property type="protein sequence ID" value="OAS85829.1"/>
    <property type="molecule type" value="Genomic_DNA"/>
</dbReference>
<dbReference type="Pfam" id="PF03572">
    <property type="entry name" value="Peptidase_S41"/>
    <property type="match status" value="1"/>
</dbReference>
<comment type="similarity">
    <text evidence="1 7">Belongs to the peptidase S41A family.</text>
</comment>
<dbReference type="SMART" id="SM00245">
    <property type="entry name" value="TSPc"/>
    <property type="match status" value="1"/>
</dbReference>
<comment type="catalytic activity">
    <reaction evidence="5">
        <text>The enzyme shows specific recognition of a C-terminal tripeptide, Xaa-Yaa-Zaa, in which Xaa is preferably Ala or Leu, Yaa is preferably Ala or Tyr, and Zaa is preferably Ala, but then cleaves at a variable distance from the C-terminus. A typical cleavage is -Ala-Ala-|-Arg-Ala-Ala-Lys-Glu-Asn-Tyr-Ala-Leu-Ala-Ala.</text>
        <dbReference type="EC" id="3.4.21.102"/>
    </reaction>
</comment>
<keyword evidence="3 7" id="KW-0378">Hydrolase</keyword>
<dbReference type="SUPFAM" id="SSF47090">
    <property type="entry name" value="PGBD-like"/>
    <property type="match status" value="1"/>
</dbReference>
<dbReference type="CDD" id="cd06782">
    <property type="entry name" value="cpPDZ_CPP-like"/>
    <property type="match status" value="1"/>
</dbReference>
<dbReference type="InterPro" id="IPR005151">
    <property type="entry name" value="Tail-specific_protease"/>
</dbReference>
<dbReference type="Gene3D" id="3.30.750.44">
    <property type="match status" value="1"/>
</dbReference>
<sequence length="485" mass="53354">MNQRITALLIALALVVGAGGMYVGMELSAHEAPKEVEAVPTLGSVFNAEEQASEIEGFDKFKQALELISTRYVEEVDEEELLEGAIQGMLSTLDDPYSVYMDKETAKQFSQSLDSSFEGIGAEVGMKSGRVTIVAPFKGSPAEKAGLQPNDQIVSIDGEDVEGLDLHETVLKIRGEKGTKVAIEVVRPNSREKITFDVVRDEIPLETVIGSTKEYKGKKVGYIQITSFSENTAEDFQKTLTKLEKDNIEGLVLDVRGNPGGYLQSVEEVLKQFVTKEKPYIQIEERNGDKKRYFSSLTKKKEYPVSVLIDKGSASASEILAGALKEASGYDIVGVTSFGKGTVQQAVPMGDGSNIKLTLYKWLTPEGNWIHKKGVEPTIKVEQPEIFQLSPIQLEKSLEPDMNNDQVKTAQLILKGLGFKPGREDGYYSKETETAVKAFQEANELPINGKIDLQTADTLNQKIVELKGKEENDLQLKTGIKALFE</sequence>
<name>A0A179SYB9_9BACI</name>
<dbReference type="InterPro" id="IPR002477">
    <property type="entry name" value="Peptidoglycan-bd-like"/>
</dbReference>
<dbReference type="PANTHER" id="PTHR32060:SF29">
    <property type="entry name" value="CARBOXY-TERMINAL PROCESSING PROTEASE CTPB"/>
    <property type="match status" value="1"/>
</dbReference>
<dbReference type="Proteomes" id="UP000078534">
    <property type="component" value="Unassembled WGS sequence"/>
</dbReference>
<evidence type="ECO:0000256" key="6">
    <source>
        <dbReference type="ARBA" id="ARBA00066637"/>
    </source>
</evidence>
<dbReference type="Gene3D" id="2.30.42.10">
    <property type="match status" value="1"/>
</dbReference>
<feature type="domain" description="PDZ" evidence="8">
    <location>
        <begin position="98"/>
        <end position="174"/>
    </location>
</feature>
<protein>
    <recommendedName>
        <fullName evidence="6">C-terminal processing peptidase</fullName>
        <ecNumber evidence="6">3.4.21.102</ecNumber>
    </recommendedName>
</protein>
<dbReference type="GO" id="GO:0004252">
    <property type="term" value="F:serine-type endopeptidase activity"/>
    <property type="evidence" value="ECO:0007669"/>
    <property type="project" value="UniProtKB-EC"/>
</dbReference>
<dbReference type="OrthoDB" id="9812068at2"/>
<dbReference type="InterPro" id="IPR036365">
    <property type="entry name" value="PGBD-like_sf"/>
</dbReference>
<dbReference type="SUPFAM" id="SSF52096">
    <property type="entry name" value="ClpP/crotonase"/>
    <property type="match status" value="1"/>
</dbReference>
<keyword evidence="4 7" id="KW-0720">Serine protease</keyword>
<dbReference type="Gene3D" id="3.90.226.10">
    <property type="entry name" value="2-enoyl-CoA Hydratase, Chain A, domain 1"/>
    <property type="match status" value="1"/>
</dbReference>
<dbReference type="GO" id="GO:0030288">
    <property type="term" value="C:outer membrane-bounded periplasmic space"/>
    <property type="evidence" value="ECO:0007669"/>
    <property type="project" value="TreeGrafter"/>
</dbReference>
<keyword evidence="10" id="KW-1185">Reference proteome</keyword>
<accession>A0A179SYB9</accession>
<dbReference type="NCBIfam" id="TIGR00225">
    <property type="entry name" value="prc"/>
    <property type="match status" value="1"/>
</dbReference>
<dbReference type="InterPro" id="IPR029045">
    <property type="entry name" value="ClpP/crotonase-like_dom_sf"/>
</dbReference>
<dbReference type="Gene3D" id="1.10.101.10">
    <property type="entry name" value="PGBD-like superfamily/PGBD"/>
    <property type="match status" value="1"/>
</dbReference>
<dbReference type="GO" id="GO:0007165">
    <property type="term" value="P:signal transduction"/>
    <property type="evidence" value="ECO:0007669"/>
    <property type="project" value="TreeGrafter"/>
</dbReference>
<gene>
    <name evidence="9" type="ORF">A6K24_23565</name>
</gene>
<organism evidence="9 10">
    <name type="scientific">Metabacillus litoralis</name>
    <dbReference type="NCBI Taxonomy" id="152268"/>
    <lineage>
        <taxon>Bacteria</taxon>
        <taxon>Bacillati</taxon>
        <taxon>Bacillota</taxon>
        <taxon>Bacilli</taxon>
        <taxon>Bacillales</taxon>
        <taxon>Bacillaceae</taxon>
        <taxon>Metabacillus</taxon>
    </lineage>
</organism>
<dbReference type="InterPro" id="IPR001478">
    <property type="entry name" value="PDZ"/>
</dbReference>
<dbReference type="InterPro" id="IPR041489">
    <property type="entry name" value="PDZ_6"/>
</dbReference>
<dbReference type="GO" id="GO:0006508">
    <property type="term" value="P:proteolysis"/>
    <property type="evidence" value="ECO:0007669"/>
    <property type="project" value="UniProtKB-KW"/>
</dbReference>
<dbReference type="Pfam" id="PF17820">
    <property type="entry name" value="PDZ_6"/>
    <property type="match status" value="1"/>
</dbReference>
<dbReference type="FunFam" id="3.30.750.44:FF:000001">
    <property type="entry name" value="S41 family peptidase"/>
    <property type="match status" value="1"/>
</dbReference>
<proteinExistence type="inferred from homology"/>
<dbReference type="EC" id="3.4.21.102" evidence="6"/>
<dbReference type="FunFam" id="2.30.42.10:FF:000063">
    <property type="entry name" value="Peptidase, S41 family"/>
    <property type="match status" value="1"/>
</dbReference>
<evidence type="ECO:0000259" key="8">
    <source>
        <dbReference type="PROSITE" id="PS50106"/>
    </source>
</evidence>
<evidence type="ECO:0000256" key="4">
    <source>
        <dbReference type="ARBA" id="ARBA00022825"/>
    </source>
</evidence>
<dbReference type="RefSeq" id="WP_066333317.1">
    <property type="nucleotide sequence ID" value="NZ_LWSG01000018.1"/>
</dbReference>
<dbReference type="AlphaFoldDB" id="A0A179SYB9"/>
<dbReference type="Pfam" id="PF01471">
    <property type="entry name" value="PG_binding_1"/>
    <property type="match status" value="1"/>
</dbReference>
<dbReference type="CDD" id="cd07560">
    <property type="entry name" value="Peptidase_S41_CPP"/>
    <property type="match status" value="1"/>
</dbReference>
<dbReference type="PROSITE" id="PS50106">
    <property type="entry name" value="PDZ"/>
    <property type="match status" value="1"/>
</dbReference>
<dbReference type="STRING" id="152268.A6K24_23565"/>
<evidence type="ECO:0000256" key="5">
    <source>
        <dbReference type="ARBA" id="ARBA00051784"/>
    </source>
</evidence>
<evidence type="ECO:0000256" key="7">
    <source>
        <dbReference type="RuleBase" id="RU004404"/>
    </source>
</evidence>
<comment type="caution">
    <text evidence="9">The sequence shown here is derived from an EMBL/GenBank/DDBJ whole genome shotgun (WGS) entry which is preliminary data.</text>
</comment>
<evidence type="ECO:0000313" key="9">
    <source>
        <dbReference type="EMBL" id="OAS85829.1"/>
    </source>
</evidence>
<dbReference type="PANTHER" id="PTHR32060">
    <property type="entry name" value="TAIL-SPECIFIC PROTEASE"/>
    <property type="match status" value="1"/>
</dbReference>